<dbReference type="EMBL" id="JAVDUJ010000001">
    <property type="protein sequence ID" value="MDR6939388.1"/>
    <property type="molecule type" value="Genomic_DNA"/>
</dbReference>
<gene>
    <name evidence="3" type="ORF">J2S36_000931</name>
</gene>
<evidence type="ECO:0000256" key="1">
    <source>
        <dbReference type="SAM" id="Phobius"/>
    </source>
</evidence>
<keyword evidence="4" id="KW-1185">Reference proteome</keyword>
<dbReference type="PROSITE" id="PS51257">
    <property type="entry name" value="PROKAR_LIPOPROTEIN"/>
    <property type="match status" value="1"/>
</dbReference>
<name>A0ABU1T242_9ACTO</name>
<keyword evidence="1" id="KW-1133">Transmembrane helix</keyword>
<feature type="domain" description="YdbS-like PH" evidence="2">
    <location>
        <begin position="73"/>
        <end position="148"/>
    </location>
</feature>
<organism evidence="3 4">
    <name type="scientific">Arcanobacterium hippocoleae</name>
    <dbReference type="NCBI Taxonomy" id="149017"/>
    <lineage>
        <taxon>Bacteria</taxon>
        <taxon>Bacillati</taxon>
        <taxon>Actinomycetota</taxon>
        <taxon>Actinomycetes</taxon>
        <taxon>Actinomycetales</taxon>
        <taxon>Actinomycetaceae</taxon>
        <taxon>Arcanobacterium</taxon>
    </lineage>
</organism>
<evidence type="ECO:0000313" key="4">
    <source>
        <dbReference type="Proteomes" id="UP001266099"/>
    </source>
</evidence>
<evidence type="ECO:0000313" key="3">
    <source>
        <dbReference type="EMBL" id="MDR6939388.1"/>
    </source>
</evidence>
<dbReference type="PANTHER" id="PTHR34473">
    <property type="entry name" value="UPF0699 TRANSMEMBRANE PROTEIN YDBS"/>
    <property type="match status" value="1"/>
</dbReference>
<dbReference type="Pfam" id="PF03703">
    <property type="entry name" value="bPH_2"/>
    <property type="match status" value="1"/>
</dbReference>
<evidence type="ECO:0000259" key="2">
    <source>
        <dbReference type="Pfam" id="PF03703"/>
    </source>
</evidence>
<protein>
    <submittedName>
        <fullName evidence="3">Membrane protein YdbS with pleckstrin-like domain</fullName>
    </submittedName>
</protein>
<keyword evidence="1" id="KW-0472">Membrane</keyword>
<comment type="caution">
    <text evidence="3">The sequence shown here is derived from an EMBL/GenBank/DDBJ whole genome shotgun (WGS) entry which is preliminary data.</text>
</comment>
<dbReference type="InterPro" id="IPR005182">
    <property type="entry name" value="YdbS-like_PH"/>
</dbReference>
<sequence length="151" mass="16956">MNAAIRLYRIPDNWHRRSLARNLVGILVFSIVLGCVSLWPTTSRYSLLCTLVYSLIVLLSCCDVFVLTPMAMRHTTVYISDAELSINRGKTWLRVTRIPRKRINSVRLSQSLLSRKYSHARLVVTATTAVIDLPILSLADAQQIADEIASG</sequence>
<dbReference type="PANTHER" id="PTHR34473:SF2">
    <property type="entry name" value="UPF0699 TRANSMEMBRANE PROTEIN YDBT"/>
    <property type="match status" value="1"/>
</dbReference>
<accession>A0ABU1T242</accession>
<reference evidence="3 4" key="1">
    <citation type="submission" date="2023-07" db="EMBL/GenBank/DDBJ databases">
        <title>Sequencing the genomes of 1000 actinobacteria strains.</title>
        <authorList>
            <person name="Klenk H.-P."/>
        </authorList>
    </citation>
    <scope>NUCLEOTIDE SEQUENCE [LARGE SCALE GENOMIC DNA]</scope>
    <source>
        <strain evidence="3 4">DSM 15539</strain>
    </source>
</reference>
<dbReference type="Proteomes" id="UP001266099">
    <property type="component" value="Unassembled WGS sequence"/>
</dbReference>
<feature type="transmembrane region" description="Helical" evidence="1">
    <location>
        <begin position="20"/>
        <end position="39"/>
    </location>
</feature>
<dbReference type="RefSeq" id="WP_374717330.1">
    <property type="nucleotide sequence ID" value="NZ_JAVDUJ010000001.1"/>
</dbReference>
<keyword evidence="1" id="KW-0812">Transmembrane</keyword>
<proteinExistence type="predicted"/>
<feature type="transmembrane region" description="Helical" evidence="1">
    <location>
        <begin position="45"/>
        <end position="67"/>
    </location>
</feature>